<name>A0A023F0B5_TRIIF</name>
<sequence length="86" mass="9664">MPNPIIFHSMKTVLHMMTICLCIGNRYALSNDVTSEDASTRNKDLQRSNNENNTVTGIAAKPPKKGRSRIQRAKCKKLRNSGKSYI</sequence>
<organism evidence="3">
    <name type="scientific">Triatoma infestans</name>
    <name type="common">Assassin bug</name>
    <dbReference type="NCBI Taxonomy" id="30076"/>
    <lineage>
        <taxon>Eukaryota</taxon>
        <taxon>Metazoa</taxon>
        <taxon>Ecdysozoa</taxon>
        <taxon>Arthropoda</taxon>
        <taxon>Hexapoda</taxon>
        <taxon>Insecta</taxon>
        <taxon>Pterygota</taxon>
        <taxon>Neoptera</taxon>
        <taxon>Paraneoptera</taxon>
        <taxon>Hemiptera</taxon>
        <taxon>Heteroptera</taxon>
        <taxon>Panheteroptera</taxon>
        <taxon>Cimicomorpha</taxon>
        <taxon>Reduviidae</taxon>
        <taxon>Triatominae</taxon>
        <taxon>Triatoma</taxon>
    </lineage>
</organism>
<accession>A0A023F0B5</accession>
<dbReference type="EMBL" id="GBBI01004453">
    <property type="protein sequence ID" value="JAC14259.1"/>
    <property type="molecule type" value="mRNA"/>
</dbReference>
<evidence type="ECO:0000313" key="3">
    <source>
        <dbReference type="EMBL" id="JAC14259.1"/>
    </source>
</evidence>
<evidence type="ECO:0000256" key="2">
    <source>
        <dbReference type="SAM" id="SignalP"/>
    </source>
</evidence>
<protein>
    <submittedName>
        <fullName evidence="3">Putative secreted protein</fullName>
    </submittedName>
</protein>
<feature type="compositionally biased region" description="Basic residues" evidence="1">
    <location>
        <begin position="62"/>
        <end position="80"/>
    </location>
</feature>
<dbReference type="AlphaFoldDB" id="A0A023F0B5"/>
<proteinExistence type="evidence at transcript level"/>
<reference evidence="3" key="1">
    <citation type="journal article" date="2014" name="PLoS Negl. Trop. Dis.">
        <title>An updated insight into the Sialotranscriptome of Triatoma infestans: developmental stage and geographic variations.</title>
        <authorList>
            <person name="Schwarz A."/>
            <person name="Medrano-Mercado N."/>
            <person name="Schaub G.A."/>
            <person name="Struchiner C.J."/>
            <person name="Bargues M.D."/>
            <person name="Levy M.Z."/>
            <person name="Ribeiro J.M."/>
        </authorList>
    </citation>
    <scope>NUCLEOTIDE SEQUENCE</scope>
    <source>
        <strain evidence="3">Chile</strain>
        <tissue evidence="3">Salivary glands</tissue>
    </source>
</reference>
<feature type="compositionally biased region" description="Polar residues" evidence="1">
    <location>
        <begin position="47"/>
        <end position="56"/>
    </location>
</feature>
<feature type="region of interest" description="Disordered" evidence="1">
    <location>
        <begin position="33"/>
        <end position="86"/>
    </location>
</feature>
<keyword evidence="2" id="KW-0732">Signal</keyword>
<feature type="non-terminal residue" evidence="3">
    <location>
        <position position="86"/>
    </location>
</feature>
<feature type="signal peptide" evidence="2">
    <location>
        <begin position="1"/>
        <end position="28"/>
    </location>
</feature>
<evidence type="ECO:0000256" key="1">
    <source>
        <dbReference type="SAM" id="MobiDB-lite"/>
    </source>
</evidence>
<feature type="chain" id="PRO_5001514652" evidence="2">
    <location>
        <begin position="29"/>
        <end position="86"/>
    </location>
</feature>